<dbReference type="InterPro" id="IPR034907">
    <property type="entry name" value="NDK-like_dom"/>
</dbReference>
<feature type="domain" description="Nucleoside diphosphate kinase-like" evidence="4">
    <location>
        <begin position="16"/>
        <end position="154"/>
    </location>
</feature>
<keyword evidence="2" id="KW-0472">Membrane</keyword>
<dbReference type="AlphaFoldDB" id="H3ADY3"/>
<dbReference type="HOGENOM" id="CLU_049605_0_0_1"/>
<dbReference type="GeneTree" id="ENSGT00940000166950"/>
<dbReference type="PROSITE" id="PS51374">
    <property type="entry name" value="NDPK_LIKE"/>
    <property type="match status" value="1"/>
</dbReference>
<dbReference type="STRING" id="7897.ENSLACP00000007854"/>
<dbReference type="Gene3D" id="3.30.70.141">
    <property type="entry name" value="Nucleoside diphosphate kinase-like domain"/>
    <property type="match status" value="2"/>
</dbReference>
<feature type="chain" id="PRO_5003579495" description="Nucleoside diphosphate kinase-like domain-containing protein" evidence="3">
    <location>
        <begin position="17"/>
        <end position="351"/>
    </location>
</feature>
<feature type="signal peptide" evidence="3">
    <location>
        <begin position="1"/>
        <end position="16"/>
    </location>
</feature>
<dbReference type="InterPro" id="IPR036850">
    <property type="entry name" value="NDK-like_dom_sf"/>
</dbReference>
<reference evidence="6" key="1">
    <citation type="submission" date="2011-08" db="EMBL/GenBank/DDBJ databases">
        <title>The draft genome of Latimeria chalumnae.</title>
        <authorList>
            <person name="Di Palma F."/>
            <person name="Alfoldi J."/>
            <person name="Johnson J."/>
            <person name="Berlin A."/>
            <person name="Gnerre S."/>
            <person name="Jaffe D."/>
            <person name="MacCallum I."/>
            <person name="Young S."/>
            <person name="Walker B.J."/>
            <person name="Lander E."/>
            <person name="Lindblad-Toh K."/>
        </authorList>
    </citation>
    <scope>NUCLEOTIDE SEQUENCE [LARGE SCALE GENOMIC DNA]</scope>
    <source>
        <strain evidence="6">Wild caught</strain>
    </source>
</reference>
<dbReference type="OMA" id="CAETSLM"/>
<dbReference type="Pfam" id="PF00334">
    <property type="entry name" value="NDK"/>
    <property type="match status" value="1"/>
</dbReference>
<feature type="transmembrane region" description="Helical" evidence="2">
    <location>
        <begin position="164"/>
        <end position="184"/>
    </location>
</feature>
<comment type="similarity">
    <text evidence="1">Belongs to the NDK family.</text>
</comment>
<evidence type="ECO:0000256" key="1">
    <source>
        <dbReference type="PROSITE-ProRule" id="PRU00706"/>
    </source>
</evidence>
<comment type="caution">
    <text evidence="1">Lacks conserved residue(s) required for the propagation of feature annotation.</text>
</comment>
<dbReference type="PANTHER" id="PTHR46135">
    <property type="entry name" value="NME/NM23 FAMILY MEMBER 8"/>
    <property type="match status" value="1"/>
</dbReference>
<dbReference type="InterPro" id="IPR051766">
    <property type="entry name" value="TXND_domain-containing"/>
</dbReference>
<dbReference type="EMBL" id="AFYH01203204">
    <property type="status" value="NOT_ANNOTATED_CDS"/>
    <property type="molecule type" value="Genomic_DNA"/>
</dbReference>
<accession>H3ADY3</accession>
<evidence type="ECO:0000313" key="5">
    <source>
        <dbReference type="Ensembl" id="ENSLACP00000007854.1"/>
    </source>
</evidence>
<dbReference type="SUPFAM" id="SSF54919">
    <property type="entry name" value="Nucleoside diphosphate kinase, NDK"/>
    <property type="match status" value="2"/>
</dbReference>
<dbReference type="Proteomes" id="UP000008672">
    <property type="component" value="Unassembled WGS sequence"/>
</dbReference>
<evidence type="ECO:0000313" key="6">
    <source>
        <dbReference type="Proteomes" id="UP000008672"/>
    </source>
</evidence>
<sequence length="351" mass="39607">KAVFFLMLAEPHLLFSVVLIKPSTWPRHLAKILRKLNLEKFNVVGLKLLTLNTEMASRLTTPSVQQDASLLQSHLSYLTSGSSIALCVQRENAIKKLLDLLGQDDPQECRTQGQFLWRAQYGTDLIQNGLYGSLSYQGAVCDVEVFFQEGLCCPETLLMEEELLYLYCSVIVLCLLLHFCYVVAYRGGGLLSTENNFNTLDKDIIILSALCQTTCLLLPSLFLRGHHHPPYIELLDQLIRSEFVLTGVRLTVMDEAQARHIVDILHIAEGLLSVVSLLSEGPCLILALQRDNALSCCDSLLDSLSWEKMDLQKYRQYLIYPKNEQQAEDLLCCLFDSLAPHSIHQIVSQDF</sequence>
<proteinExistence type="inferred from homology"/>
<keyword evidence="6" id="KW-1185">Reference proteome</keyword>
<evidence type="ECO:0000256" key="2">
    <source>
        <dbReference type="SAM" id="Phobius"/>
    </source>
</evidence>
<dbReference type="SMART" id="SM00562">
    <property type="entry name" value="NDK"/>
    <property type="match status" value="1"/>
</dbReference>
<keyword evidence="3" id="KW-0732">Signal</keyword>
<protein>
    <recommendedName>
        <fullName evidence="4">Nucleoside diphosphate kinase-like domain-containing protein</fullName>
    </recommendedName>
</protein>
<keyword evidence="2" id="KW-1133">Transmembrane helix</keyword>
<evidence type="ECO:0000256" key="3">
    <source>
        <dbReference type="SAM" id="SignalP"/>
    </source>
</evidence>
<evidence type="ECO:0000259" key="4">
    <source>
        <dbReference type="SMART" id="SM00562"/>
    </source>
</evidence>
<dbReference type="PANTHER" id="PTHR46135:SF4">
    <property type="entry name" value="DYNEIN AXONEMAL ASSEMBLY FACTOR 8"/>
    <property type="match status" value="1"/>
</dbReference>
<dbReference type="eggNOG" id="ENOG502RWS4">
    <property type="taxonomic scope" value="Eukaryota"/>
</dbReference>
<keyword evidence="2" id="KW-0812">Transmembrane</keyword>
<dbReference type="InParanoid" id="H3ADY3"/>
<dbReference type="EMBL" id="AFYH01203205">
    <property type="status" value="NOT_ANNOTATED_CDS"/>
    <property type="molecule type" value="Genomic_DNA"/>
</dbReference>
<name>H3ADY3_LATCH</name>
<reference evidence="5" key="3">
    <citation type="submission" date="2025-09" db="UniProtKB">
        <authorList>
            <consortium name="Ensembl"/>
        </authorList>
    </citation>
    <scope>IDENTIFICATION</scope>
</reference>
<organism evidence="5 6">
    <name type="scientific">Latimeria chalumnae</name>
    <name type="common">Coelacanth</name>
    <dbReference type="NCBI Taxonomy" id="7897"/>
    <lineage>
        <taxon>Eukaryota</taxon>
        <taxon>Metazoa</taxon>
        <taxon>Chordata</taxon>
        <taxon>Craniata</taxon>
        <taxon>Vertebrata</taxon>
        <taxon>Euteleostomi</taxon>
        <taxon>Coelacanthiformes</taxon>
        <taxon>Coelacanthidae</taxon>
        <taxon>Latimeria</taxon>
    </lineage>
</organism>
<reference evidence="5" key="2">
    <citation type="submission" date="2025-08" db="UniProtKB">
        <authorList>
            <consortium name="Ensembl"/>
        </authorList>
    </citation>
    <scope>IDENTIFICATION</scope>
</reference>
<dbReference type="Ensembl" id="ENSLACT00000007920.1">
    <property type="protein sequence ID" value="ENSLACP00000007854.1"/>
    <property type="gene ID" value="ENSLACG00000006954.1"/>
</dbReference>